<evidence type="ECO:0000256" key="2">
    <source>
        <dbReference type="ARBA" id="ARBA00022763"/>
    </source>
</evidence>
<keyword evidence="9" id="KW-1185">Reference proteome</keyword>
<reference evidence="8 9" key="1">
    <citation type="submission" date="2020-08" db="EMBL/GenBank/DDBJ databases">
        <title>Genome public.</title>
        <authorList>
            <person name="Liu C."/>
            <person name="Sun Q."/>
        </authorList>
    </citation>
    <scope>NUCLEOTIDE SEQUENCE [LARGE SCALE GENOMIC DNA]</scope>
    <source>
        <strain evidence="8 9">NSJ-13</strain>
    </source>
</reference>
<dbReference type="HAMAP" id="MF_00031">
    <property type="entry name" value="DNA_HJ_migration_RuvA"/>
    <property type="match status" value="1"/>
</dbReference>
<comment type="subunit">
    <text evidence="6">Homotetramer. Forms an RuvA(8)-RuvB(12)-Holliday junction (HJ) complex. HJ DNA is sandwiched between 2 RuvA tetramers; dsDNA enters through RuvA and exits via RuvB. An RuvB hexamer assembles on each DNA strand where it exits the tetramer. Each RuvB hexamer is contacted by two RuvA subunits (via domain III) on 2 adjacent RuvB subunits; this complex drives branch migration. In the full resolvosome a probable DNA-RuvA(4)-RuvB(12)-RuvC(2) complex forms which resolves the HJ.</text>
</comment>
<feature type="domain" description="Helix-hairpin-helix DNA-binding motif class 1" evidence="7">
    <location>
        <begin position="108"/>
        <end position="127"/>
    </location>
</feature>
<organism evidence="8 9">
    <name type="scientific">Ruminococcus hominis</name>
    <dbReference type="NCBI Taxonomy" id="2763065"/>
    <lineage>
        <taxon>Bacteria</taxon>
        <taxon>Bacillati</taxon>
        <taxon>Bacillota</taxon>
        <taxon>Clostridia</taxon>
        <taxon>Eubacteriales</taxon>
        <taxon>Oscillospiraceae</taxon>
        <taxon>Ruminococcus</taxon>
    </lineage>
</organism>
<dbReference type="SUPFAM" id="SSF47781">
    <property type="entry name" value="RuvA domain 2-like"/>
    <property type="match status" value="1"/>
</dbReference>
<protein>
    <recommendedName>
        <fullName evidence="6">Holliday junction branch migration complex subunit RuvA</fullName>
    </recommendedName>
</protein>
<dbReference type="SUPFAM" id="SSF46929">
    <property type="entry name" value="DNA helicase RuvA subunit, C-terminal domain"/>
    <property type="match status" value="1"/>
</dbReference>
<dbReference type="InterPro" id="IPR012340">
    <property type="entry name" value="NA-bd_OB-fold"/>
</dbReference>
<dbReference type="SMART" id="SM00278">
    <property type="entry name" value="HhH1"/>
    <property type="match status" value="2"/>
</dbReference>
<dbReference type="Gene3D" id="2.40.50.140">
    <property type="entry name" value="Nucleic acid-binding proteins"/>
    <property type="match status" value="1"/>
</dbReference>
<comment type="function">
    <text evidence="6">The RuvA-RuvB-RuvC complex processes Holliday junction (HJ) DNA during genetic recombination and DNA repair, while the RuvA-RuvB complex plays an important role in the rescue of blocked DNA replication forks via replication fork reversal (RFR). RuvA specifically binds to HJ cruciform DNA, conferring on it an open structure. The RuvB hexamer acts as an ATP-dependent pump, pulling dsDNA into and through the RuvAB complex. HJ branch migration allows RuvC to scan DNA until it finds its consensus sequence, where it cleaves and resolves the cruciform DNA.</text>
</comment>
<sequence>MISYIRGELVAVEKDKIVVDVNGVGWGIYMPEQTMGRLPSIGEEVKIHTYLNVREDAMQLYGFCTRDDLEIFKLVIGVSGIGPKGGLNILSSLSADDLRFAVLSGDAKAISAAPGIGKKTAEKLIIELKDKLNLEEVLENKANGDGFQESNTSGGTSEIQSEAVQALVALGYGSTESLRAVKKVSAKCETVEDVLKAALKNLF</sequence>
<dbReference type="Gene3D" id="1.10.8.10">
    <property type="entry name" value="DNA helicase RuvA subunit, C-terminal domain"/>
    <property type="match status" value="1"/>
</dbReference>
<name>A0ABR7G800_9FIRM</name>
<proteinExistence type="inferred from homology"/>
<evidence type="ECO:0000256" key="3">
    <source>
        <dbReference type="ARBA" id="ARBA00023125"/>
    </source>
</evidence>
<evidence type="ECO:0000256" key="1">
    <source>
        <dbReference type="ARBA" id="ARBA00022490"/>
    </source>
</evidence>
<comment type="caution">
    <text evidence="8">The sequence shown here is derived from an EMBL/GenBank/DDBJ whole genome shotgun (WGS) entry which is preliminary data.</text>
</comment>
<dbReference type="RefSeq" id="WP_118723723.1">
    <property type="nucleotide sequence ID" value="NZ_JACOPE010000001.1"/>
</dbReference>
<evidence type="ECO:0000313" key="8">
    <source>
        <dbReference type="EMBL" id="MBC5683193.1"/>
    </source>
</evidence>
<evidence type="ECO:0000256" key="5">
    <source>
        <dbReference type="ARBA" id="ARBA00023204"/>
    </source>
</evidence>
<dbReference type="Gene3D" id="1.10.150.20">
    <property type="entry name" value="5' to 3' exonuclease, C-terminal subdomain"/>
    <property type="match status" value="1"/>
</dbReference>
<evidence type="ECO:0000259" key="7">
    <source>
        <dbReference type="SMART" id="SM00278"/>
    </source>
</evidence>
<dbReference type="InterPro" id="IPR010994">
    <property type="entry name" value="RuvA_2-like"/>
</dbReference>
<feature type="region of interest" description="Domain III" evidence="6">
    <location>
        <begin position="157"/>
        <end position="203"/>
    </location>
</feature>
<evidence type="ECO:0000313" key="9">
    <source>
        <dbReference type="Proteomes" id="UP000631576"/>
    </source>
</evidence>
<dbReference type="InterPro" id="IPR003583">
    <property type="entry name" value="Hlx-hairpin-Hlx_DNA-bd_motif"/>
</dbReference>
<dbReference type="InterPro" id="IPR036267">
    <property type="entry name" value="RuvA_C_sf"/>
</dbReference>
<gene>
    <name evidence="6 8" type="primary">ruvA</name>
    <name evidence="8" type="ORF">H8S40_06365</name>
</gene>
<keyword evidence="1 6" id="KW-0963">Cytoplasm</keyword>
<keyword evidence="2 6" id="KW-0227">DNA damage</keyword>
<dbReference type="Proteomes" id="UP000631576">
    <property type="component" value="Unassembled WGS sequence"/>
</dbReference>
<evidence type="ECO:0000256" key="4">
    <source>
        <dbReference type="ARBA" id="ARBA00023172"/>
    </source>
</evidence>
<dbReference type="InterPro" id="IPR013849">
    <property type="entry name" value="DNA_helicase_Holl-junc_RuvA_I"/>
</dbReference>
<dbReference type="InterPro" id="IPR011114">
    <property type="entry name" value="RuvA_C"/>
</dbReference>
<evidence type="ECO:0000256" key="6">
    <source>
        <dbReference type="HAMAP-Rule" id="MF_00031"/>
    </source>
</evidence>
<dbReference type="NCBIfam" id="TIGR00084">
    <property type="entry name" value="ruvA"/>
    <property type="match status" value="1"/>
</dbReference>
<dbReference type="Pfam" id="PF14520">
    <property type="entry name" value="HHH_5"/>
    <property type="match status" value="1"/>
</dbReference>
<keyword evidence="3 6" id="KW-0238">DNA-binding</keyword>
<dbReference type="SUPFAM" id="SSF50249">
    <property type="entry name" value="Nucleic acid-binding proteins"/>
    <property type="match status" value="1"/>
</dbReference>
<dbReference type="InterPro" id="IPR000085">
    <property type="entry name" value="RuvA"/>
</dbReference>
<comment type="similarity">
    <text evidence="6">Belongs to the RuvA family.</text>
</comment>
<dbReference type="CDD" id="cd14332">
    <property type="entry name" value="UBA_RuvA_C"/>
    <property type="match status" value="1"/>
</dbReference>
<keyword evidence="4 6" id="KW-0233">DNA recombination</keyword>
<comment type="subcellular location">
    <subcellularLocation>
        <location evidence="6">Cytoplasm</location>
    </subcellularLocation>
</comment>
<dbReference type="Pfam" id="PF07499">
    <property type="entry name" value="RuvA_C"/>
    <property type="match status" value="1"/>
</dbReference>
<keyword evidence="5 6" id="KW-0234">DNA repair</keyword>
<comment type="domain">
    <text evidence="6">Has three domains with a flexible linker between the domains II and III and assumes an 'L' shape. Domain III is highly mobile and contacts RuvB.</text>
</comment>
<accession>A0ABR7G800</accession>
<feature type="region of interest" description="Domain I" evidence="6">
    <location>
        <begin position="1"/>
        <end position="64"/>
    </location>
</feature>
<dbReference type="EMBL" id="JACOPE010000001">
    <property type="protein sequence ID" value="MBC5683193.1"/>
    <property type="molecule type" value="Genomic_DNA"/>
</dbReference>
<comment type="caution">
    <text evidence="6">Lacks conserved residue(s) required for the propagation of feature annotation.</text>
</comment>
<dbReference type="Pfam" id="PF01330">
    <property type="entry name" value="RuvA_N"/>
    <property type="match status" value="1"/>
</dbReference>
<feature type="domain" description="Helix-hairpin-helix DNA-binding motif class 1" evidence="7">
    <location>
        <begin position="73"/>
        <end position="92"/>
    </location>
</feature>